<dbReference type="Gene3D" id="1.20.200.10">
    <property type="entry name" value="Fumarase/aspartase (Central domain)"/>
    <property type="match status" value="1"/>
</dbReference>
<gene>
    <name evidence="1" type="ORF">LWI29_035153</name>
</gene>
<sequence length="318" mass="34253">MAERGSASVITLGGKGSSLTSSSVHAIAHGFSQVRIDSAALDRLASLDSEEAIDVTEEELVVLEGLSLPSVSCGICAVLDYQSTALTTIIDVAAALSCEASGADVAPFGSMDSGDGFTAKEEIGVAGDLKVLLNGSKLVGKMKSEEVLEIPKINGKLREVVKSVHSSTRIELNSSMKAGISGTAKALVPMWWHWRLRSRTWGSELLGEKVNGGDVRADKSEKKKKKVVLGKGTGVIVQLIKDRLQSKGSVVLEKWVEDIFLFLDPKEPEFDGLLIKVKEILETNESRRLPKLPKGTRDFAKEQMAIREKAFSIISDVF</sequence>
<evidence type="ECO:0000313" key="1">
    <source>
        <dbReference type="EMBL" id="KAK0577563.1"/>
    </source>
</evidence>
<dbReference type="GO" id="GO:0003824">
    <property type="term" value="F:catalytic activity"/>
    <property type="evidence" value="ECO:0007669"/>
    <property type="project" value="InterPro"/>
</dbReference>
<keyword evidence="2" id="KW-1185">Reference proteome</keyword>
<reference evidence="1" key="2">
    <citation type="submission" date="2023-06" db="EMBL/GenBank/DDBJ databases">
        <authorList>
            <person name="Swenson N.G."/>
            <person name="Wegrzyn J.L."/>
            <person name="Mcevoy S.L."/>
        </authorList>
    </citation>
    <scope>NUCLEOTIDE SEQUENCE</scope>
    <source>
        <strain evidence="1">NS2018</strain>
        <tissue evidence="1">Leaf</tissue>
    </source>
</reference>
<name>A0AA39RPW6_ACESA</name>
<proteinExistence type="predicted"/>
<reference evidence="1" key="1">
    <citation type="journal article" date="2022" name="Plant J.">
        <title>Strategies of tolerance reflected in two North American maple genomes.</title>
        <authorList>
            <person name="McEvoy S.L."/>
            <person name="Sezen U.U."/>
            <person name="Trouern-Trend A."/>
            <person name="McMahon S.M."/>
            <person name="Schaberg P.G."/>
            <person name="Yang J."/>
            <person name="Wegrzyn J.L."/>
            <person name="Swenson N.G."/>
        </authorList>
    </citation>
    <scope>NUCLEOTIDE SEQUENCE</scope>
    <source>
        <strain evidence="1">NS2018</strain>
    </source>
</reference>
<dbReference type="SUPFAM" id="SSF48557">
    <property type="entry name" value="L-aspartase-like"/>
    <property type="match status" value="1"/>
</dbReference>
<dbReference type="InterPro" id="IPR008948">
    <property type="entry name" value="L-Aspartase-like"/>
</dbReference>
<dbReference type="Proteomes" id="UP001168877">
    <property type="component" value="Unassembled WGS sequence"/>
</dbReference>
<comment type="caution">
    <text evidence="1">The sequence shown here is derived from an EMBL/GenBank/DDBJ whole genome shotgun (WGS) entry which is preliminary data.</text>
</comment>
<organism evidence="1 2">
    <name type="scientific">Acer saccharum</name>
    <name type="common">Sugar maple</name>
    <dbReference type="NCBI Taxonomy" id="4024"/>
    <lineage>
        <taxon>Eukaryota</taxon>
        <taxon>Viridiplantae</taxon>
        <taxon>Streptophyta</taxon>
        <taxon>Embryophyta</taxon>
        <taxon>Tracheophyta</taxon>
        <taxon>Spermatophyta</taxon>
        <taxon>Magnoliopsida</taxon>
        <taxon>eudicotyledons</taxon>
        <taxon>Gunneridae</taxon>
        <taxon>Pentapetalae</taxon>
        <taxon>rosids</taxon>
        <taxon>malvids</taxon>
        <taxon>Sapindales</taxon>
        <taxon>Sapindaceae</taxon>
        <taxon>Hippocastanoideae</taxon>
        <taxon>Acereae</taxon>
        <taxon>Acer</taxon>
    </lineage>
</organism>
<dbReference type="EMBL" id="JAUESC010000386">
    <property type="protein sequence ID" value="KAK0577563.1"/>
    <property type="molecule type" value="Genomic_DNA"/>
</dbReference>
<dbReference type="AlphaFoldDB" id="A0AA39RPW6"/>
<protein>
    <submittedName>
        <fullName evidence="1">Uncharacterized protein</fullName>
    </submittedName>
</protein>
<evidence type="ECO:0000313" key="2">
    <source>
        <dbReference type="Proteomes" id="UP001168877"/>
    </source>
</evidence>
<accession>A0AA39RPW6</accession>